<accession>A0AAQ0C0E5</accession>
<dbReference type="EMBL" id="CP066310">
    <property type="protein sequence ID" value="QQE90493.1"/>
    <property type="molecule type" value="Genomic_DNA"/>
</dbReference>
<feature type="transmembrane region" description="Helical" evidence="1">
    <location>
        <begin position="33"/>
        <end position="52"/>
    </location>
</feature>
<gene>
    <name evidence="2" type="ORF">GKQ51_09565</name>
</gene>
<name>A0AAQ0C0E5_9GAMM</name>
<keyword evidence="1" id="KW-1133">Transmembrane helix</keyword>
<dbReference type="AlphaFoldDB" id="A0AAQ0C0E5"/>
<keyword evidence="1" id="KW-0472">Membrane</keyword>
<keyword evidence="1" id="KW-0812">Transmembrane</keyword>
<evidence type="ECO:0000313" key="2">
    <source>
        <dbReference type="EMBL" id="QQE90493.1"/>
    </source>
</evidence>
<organism evidence="2 3">
    <name type="scientific">Azotobacter chroococcum</name>
    <dbReference type="NCBI Taxonomy" id="353"/>
    <lineage>
        <taxon>Bacteria</taxon>
        <taxon>Pseudomonadati</taxon>
        <taxon>Pseudomonadota</taxon>
        <taxon>Gammaproteobacteria</taxon>
        <taxon>Pseudomonadales</taxon>
        <taxon>Pseudomonadaceae</taxon>
        <taxon>Azotobacter</taxon>
    </lineage>
</organism>
<dbReference type="RefSeq" id="WP_198867813.1">
    <property type="nucleotide sequence ID" value="NZ_CP066310.1"/>
</dbReference>
<evidence type="ECO:0000256" key="1">
    <source>
        <dbReference type="SAM" id="Phobius"/>
    </source>
</evidence>
<dbReference type="Proteomes" id="UP000596192">
    <property type="component" value="Chromosome"/>
</dbReference>
<protein>
    <submittedName>
        <fullName evidence="2">Zinc ribbon domain-containing protein</fullName>
    </submittedName>
</protein>
<reference evidence="2 3" key="1">
    <citation type="submission" date="2020-12" db="EMBL/GenBank/DDBJ databases">
        <title>Genomic Analysis and Response surface optimization of nitrogen-fixing conditions for A. chroococcum strain HR1, Isolation from rhizosphere soil.</title>
        <authorList>
            <person name="Li J."/>
            <person name="Yang H."/>
            <person name="Liu H."/>
            <person name="Wang C."/>
            <person name="Tian Y."/>
            <person name="Lu X.Y."/>
        </authorList>
    </citation>
    <scope>NUCLEOTIDE SEQUENCE [LARGE SCALE GENOMIC DNA]</scope>
    <source>
        <strain evidence="2 3">HR1</strain>
    </source>
</reference>
<evidence type="ECO:0000313" key="3">
    <source>
        <dbReference type="Proteomes" id="UP000596192"/>
    </source>
</evidence>
<proteinExistence type="predicted"/>
<sequence>MALIKCKECGGQVSTKADSCPSCGAKLPRKTSLLTWVVLAIIVFTVVSWASANRTPKTPEQVAEEEARRAEREKQKEQMLLIAGAQSAVKARLKDPDSAEFGQTVYREPGIVCGLVNAKNSFGGYTGEKGFIVDIEGKTLMIQGEADGFTKAWNSRCAAK</sequence>